<dbReference type="EMBL" id="SEWE01000009">
    <property type="protein sequence ID" value="RYU81535.1"/>
    <property type="molecule type" value="Genomic_DNA"/>
</dbReference>
<dbReference type="Proteomes" id="UP000294155">
    <property type="component" value="Unassembled WGS sequence"/>
</dbReference>
<evidence type="ECO:0000313" key="3">
    <source>
        <dbReference type="Proteomes" id="UP000294155"/>
    </source>
</evidence>
<accession>A0A4Q5LFE0</accession>
<feature type="transmembrane region" description="Helical" evidence="1">
    <location>
        <begin position="14"/>
        <end position="36"/>
    </location>
</feature>
<keyword evidence="1" id="KW-0812">Transmembrane</keyword>
<name>A0A4Q5LFE0_9BACT</name>
<sequence>MDKNVLQSIAGIEIYPLISFVIFFLFFLALLGYVALANRQHLRAMSELPLTADQDAAETLNHHFTSDVLC</sequence>
<proteinExistence type="predicted"/>
<protein>
    <recommendedName>
        <fullName evidence="4">CcoQ/FixQ family Cbb3-type cytochrome c oxidase assembly chaperone</fullName>
    </recommendedName>
</protein>
<dbReference type="RefSeq" id="WP_129920223.1">
    <property type="nucleotide sequence ID" value="NZ_SEWE01000009.1"/>
</dbReference>
<evidence type="ECO:0000256" key="1">
    <source>
        <dbReference type="SAM" id="Phobius"/>
    </source>
</evidence>
<organism evidence="2 3">
    <name type="scientific">Hymenobacter persicinus</name>
    <dbReference type="NCBI Taxonomy" id="2025506"/>
    <lineage>
        <taxon>Bacteria</taxon>
        <taxon>Pseudomonadati</taxon>
        <taxon>Bacteroidota</taxon>
        <taxon>Cytophagia</taxon>
        <taxon>Cytophagales</taxon>
        <taxon>Hymenobacteraceae</taxon>
        <taxon>Hymenobacter</taxon>
    </lineage>
</organism>
<evidence type="ECO:0000313" key="2">
    <source>
        <dbReference type="EMBL" id="RYU81535.1"/>
    </source>
</evidence>
<reference evidence="2 3" key="1">
    <citation type="submission" date="2019-02" db="EMBL/GenBank/DDBJ databases">
        <title>Bacterial novel species isolated from soil.</title>
        <authorList>
            <person name="Jung H.-Y."/>
        </authorList>
    </citation>
    <scope>NUCLEOTIDE SEQUENCE [LARGE SCALE GENOMIC DNA]</scope>
    <source>
        <strain evidence="2 3">1-3-3-3</strain>
    </source>
</reference>
<gene>
    <name evidence="2" type="ORF">EWM57_05930</name>
</gene>
<comment type="caution">
    <text evidence="2">The sequence shown here is derived from an EMBL/GenBank/DDBJ whole genome shotgun (WGS) entry which is preliminary data.</text>
</comment>
<keyword evidence="1" id="KW-0472">Membrane</keyword>
<evidence type="ECO:0008006" key="4">
    <source>
        <dbReference type="Google" id="ProtNLM"/>
    </source>
</evidence>
<dbReference type="AlphaFoldDB" id="A0A4Q5LFE0"/>
<dbReference type="OrthoDB" id="982086at2"/>
<keyword evidence="3" id="KW-1185">Reference proteome</keyword>
<keyword evidence="1" id="KW-1133">Transmembrane helix</keyword>